<evidence type="ECO:0000256" key="3">
    <source>
        <dbReference type="ARBA" id="ARBA00022676"/>
    </source>
</evidence>
<evidence type="ECO:0000256" key="1">
    <source>
        <dbReference type="ARBA" id="ARBA00004776"/>
    </source>
</evidence>
<accession>A0ABY7B115</accession>
<protein>
    <submittedName>
        <fullName evidence="6">Glycosyltransferase</fullName>
        <ecNumber evidence="6">2.4.-.-</ecNumber>
    </submittedName>
</protein>
<dbReference type="Proteomes" id="UP001163203">
    <property type="component" value="Chromosome"/>
</dbReference>
<evidence type="ECO:0000313" key="7">
    <source>
        <dbReference type="Proteomes" id="UP001163203"/>
    </source>
</evidence>
<keyword evidence="3 6" id="KW-0328">Glycosyltransferase</keyword>
<comment type="similarity">
    <text evidence="2">Belongs to the glycosyltransferase 2 family.</text>
</comment>
<dbReference type="GO" id="GO:0016757">
    <property type="term" value="F:glycosyltransferase activity"/>
    <property type="evidence" value="ECO:0007669"/>
    <property type="project" value="UniProtKB-KW"/>
</dbReference>
<evidence type="ECO:0000256" key="4">
    <source>
        <dbReference type="ARBA" id="ARBA00022679"/>
    </source>
</evidence>
<comment type="pathway">
    <text evidence="1">Cell wall biogenesis; cell wall polysaccharide biosynthesis.</text>
</comment>
<feature type="domain" description="Glycosyltransferase 2-like" evidence="5">
    <location>
        <begin position="20"/>
        <end position="120"/>
    </location>
</feature>
<evidence type="ECO:0000259" key="5">
    <source>
        <dbReference type="Pfam" id="PF00535"/>
    </source>
</evidence>
<gene>
    <name evidence="6" type="ORF">ORV05_28875</name>
</gene>
<name>A0ABY7B115_9PSEU</name>
<keyword evidence="7" id="KW-1185">Reference proteome</keyword>
<dbReference type="InterPro" id="IPR029044">
    <property type="entry name" value="Nucleotide-diphossugar_trans"/>
</dbReference>
<proteinExistence type="inferred from homology"/>
<evidence type="ECO:0000313" key="6">
    <source>
        <dbReference type="EMBL" id="WAL64912.1"/>
    </source>
</evidence>
<dbReference type="PANTHER" id="PTHR43179:SF12">
    <property type="entry name" value="GALACTOFURANOSYLTRANSFERASE GLFT2"/>
    <property type="match status" value="1"/>
</dbReference>
<dbReference type="Pfam" id="PF00535">
    <property type="entry name" value="Glycos_transf_2"/>
    <property type="match status" value="1"/>
</dbReference>
<dbReference type="InterPro" id="IPR001173">
    <property type="entry name" value="Glyco_trans_2-like"/>
</dbReference>
<dbReference type="RefSeq" id="WP_268755132.1">
    <property type="nucleotide sequence ID" value="NZ_CP113836.1"/>
</dbReference>
<keyword evidence="4 6" id="KW-0808">Transferase</keyword>
<evidence type="ECO:0000256" key="2">
    <source>
        <dbReference type="ARBA" id="ARBA00006739"/>
    </source>
</evidence>
<dbReference type="PANTHER" id="PTHR43179">
    <property type="entry name" value="RHAMNOSYLTRANSFERASE WBBL"/>
    <property type="match status" value="1"/>
</dbReference>
<reference evidence="6" key="1">
    <citation type="submission" date="2022-11" db="EMBL/GenBank/DDBJ databases">
        <authorList>
            <person name="Mo P."/>
        </authorList>
    </citation>
    <scope>NUCLEOTIDE SEQUENCE</scope>
    <source>
        <strain evidence="6">HUAS 11-8</strain>
    </source>
</reference>
<sequence length="314" mass="33583">MTTSWGTPRILLAVGGVETTVVVVTWRGAGHITACLDAVAAQERPHRTLVIDNASDDGTAALLAAHPSRPRVVRLPRNTGYAGAMRIALSLVDTPLMAWLNDDAVPAPDWLAVLEDALGPAAAASARLDRPDGSIQSLGVRLTADGHGADATEAPAFGFCGGAALLRTDAVRTVGGVPGSFFCYYEDTDTAWRLRLAGHDIVTVPAARVTHGHGVSTRPGSPLFHLWNERNRLLTLLRCAPGAIALRELARFAAITAVLPLRRGVVDAPNFRVPLRCRVLAEVLVRLPGTLTARRVVTRRSTVPRHAVWRAWAR</sequence>
<dbReference type="EC" id="2.4.-.-" evidence="6"/>
<dbReference type="Gene3D" id="3.90.550.10">
    <property type="entry name" value="Spore Coat Polysaccharide Biosynthesis Protein SpsA, Chain A"/>
    <property type="match status" value="1"/>
</dbReference>
<dbReference type="EMBL" id="CP113836">
    <property type="protein sequence ID" value="WAL64912.1"/>
    <property type="molecule type" value="Genomic_DNA"/>
</dbReference>
<dbReference type="SUPFAM" id="SSF53448">
    <property type="entry name" value="Nucleotide-diphospho-sugar transferases"/>
    <property type="match status" value="1"/>
</dbReference>
<organism evidence="6 7">
    <name type="scientific">Amycolatopsis cynarae</name>
    <dbReference type="NCBI Taxonomy" id="2995223"/>
    <lineage>
        <taxon>Bacteria</taxon>
        <taxon>Bacillati</taxon>
        <taxon>Actinomycetota</taxon>
        <taxon>Actinomycetes</taxon>
        <taxon>Pseudonocardiales</taxon>
        <taxon>Pseudonocardiaceae</taxon>
        <taxon>Amycolatopsis</taxon>
    </lineage>
</organism>